<evidence type="ECO:0000256" key="13">
    <source>
        <dbReference type="SAM" id="SignalP"/>
    </source>
</evidence>
<dbReference type="Proteomes" id="UP000077255">
    <property type="component" value="Chromosome"/>
</dbReference>
<keyword evidence="5 13" id="KW-0732">Signal</keyword>
<name>A0A160N373_9GAMM</name>
<dbReference type="OrthoDB" id="9764669at2"/>
<dbReference type="RefSeq" id="WP_063673353.1">
    <property type="nucleotide sequence ID" value="NZ_CP014841.1"/>
</dbReference>
<dbReference type="InterPro" id="IPR039426">
    <property type="entry name" value="TonB-dep_rcpt-like"/>
</dbReference>
<dbReference type="KEGG" id="dtx:ATSB10_28460"/>
<evidence type="ECO:0000256" key="9">
    <source>
        <dbReference type="ARBA" id="ARBA00023136"/>
    </source>
</evidence>
<dbReference type="GO" id="GO:0046930">
    <property type="term" value="C:pore complex"/>
    <property type="evidence" value="ECO:0007669"/>
    <property type="project" value="UniProtKB-KW"/>
</dbReference>
<dbReference type="GO" id="GO:0015288">
    <property type="term" value="F:porin activity"/>
    <property type="evidence" value="ECO:0007669"/>
    <property type="project" value="UniProtKB-KW"/>
</dbReference>
<dbReference type="PANTHER" id="PTHR30069">
    <property type="entry name" value="TONB-DEPENDENT OUTER MEMBRANE RECEPTOR"/>
    <property type="match status" value="1"/>
</dbReference>
<dbReference type="GO" id="GO:0006811">
    <property type="term" value="P:monoatomic ion transport"/>
    <property type="evidence" value="ECO:0007669"/>
    <property type="project" value="UniProtKB-KW"/>
</dbReference>
<comment type="similarity">
    <text evidence="11 12">Belongs to the TonB-dependent receptor family.</text>
</comment>
<keyword evidence="3 11" id="KW-1134">Transmembrane beta strand</keyword>
<evidence type="ECO:0000256" key="10">
    <source>
        <dbReference type="ARBA" id="ARBA00023237"/>
    </source>
</evidence>
<dbReference type="NCBIfam" id="TIGR01779">
    <property type="entry name" value="TonB-B12"/>
    <property type="match status" value="1"/>
</dbReference>
<evidence type="ECO:0008006" key="18">
    <source>
        <dbReference type="Google" id="ProtNLM"/>
    </source>
</evidence>
<feature type="chain" id="PRO_5007817977" description="TonB-dependent vitamin B12 receptor" evidence="13">
    <location>
        <begin position="22"/>
        <end position="618"/>
    </location>
</feature>
<feature type="signal peptide" evidence="13">
    <location>
        <begin position="1"/>
        <end position="21"/>
    </location>
</feature>
<proteinExistence type="inferred from homology"/>
<evidence type="ECO:0000256" key="11">
    <source>
        <dbReference type="PROSITE-ProRule" id="PRU01360"/>
    </source>
</evidence>
<reference evidence="16 17" key="1">
    <citation type="submission" date="2016-02" db="EMBL/GenBank/DDBJ databases">
        <title>Complete genome sequencing and analysis of ATSB10, Dyella thiooxydans isolated from rhizosphere soil of sunflower (Helianthus annuus L.).</title>
        <authorList>
            <person name="Lee Y."/>
            <person name="Hwangbo K."/>
            <person name="Chung H."/>
            <person name="Yoo J."/>
            <person name="Kim K.Y."/>
            <person name="Sa T.M."/>
            <person name="Um Y."/>
            <person name="Madhaiyan M."/>
        </authorList>
    </citation>
    <scope>NUCLEOTIDE SEQUENCE [LARGE SCALE GENOMIC DNA]</scope>
    <source>
        <strain evidence="16 17">ATSB10</strain>
    </source>
</reference>
<evidence type="ECO:0000256" key="6">
    <source>
        <dbReference type="ARBA" id="ARBA00023065"/>
    </source>
</evidence>
<sequence length="618" mass="67421">MNRTFLAAALIAALPATPAIAASADAGQSLDPVIVTATRTAITVDDALSSVTVITRDDIERLQPVSLVDLLTGLPGVTLTQAGGMGEQTSLFLRGTNSSHTLLLVDGVRVGTVSAGLPAFEQIPVEQIERIEIVRGPRSSLYGADAIGGVIQIFTRHGHAGEGLVPSLSVTSGSRHTVGGQFGLSGGSRHAWYNLSLGGEYSHGINACRVGAGTVFAGCFANEPDSDGYRNYNALANAGYRWDGGTELAATYLRSRNFVYFDGAPYGNQALNQQQVAGARLSFRPLSFWQVTLGAGQNLDKATTYNDGSYVRYSDSRRNQASWQNDLTLADNQLLTLGTDYQLEHLSSDTGYLASRRQDTGVFVQYQGTFGRNELQASARHDHNGQFGNHDTGALAWGYRLDHGLRISASVGSAFHAPTFNDLYYPYGSGNPDLKPETSRSVELGLAQQGEGWNWAVNAYQTRIKQLITLDANYYPRNLSRARIRGLEGQLGLTLAGWRWQGYLTLQQPRNDDGGPNDGHWLPRRPEHTARIDVDRRFGEFGVGATFNAAGARYDDLANLHRLGGYATTDLRASVAFASHWELEGRLANAFDRRYETIYYFNQPGRSWYLTLRYRPGS</sequence>
<keyword evidence="10 11" id="KW-0998">Cell outer membrane</keyword>
<dbReference type="SUPFAM" id="SSF56935">
    <property type="entry name" value="Porins"/>
    <property type="match status" value="1"/>
</dbReference>
<dbReference type="CDD" id="cd01347">
    <property type="entry name" value="ligand_gated_channel"/>
    <property type="match status" value="1"/>
</dbReference>
<dbReference type="GO" id="GO:0015420">
    <property type="term" value="F:ABC-type vitamin B12 transporter activity"/>
    <property type="evidence" value="ECO:0007669"/>
    <property type="project" value="InterPro"/>
</dbReference>
<dbReference type="Pfam" id="PF00593">
    <property type="entry name" value="TonB_dep_Rec_b-barrel"/>
    <property type="match status" value="1"/>
</dbReference>
<feature type="domain" description="TonB-dependent receptor-like beta-barrel" evidence="14">
    <location>
        <begin position="227"/>
        <end position="589"/>
    </location>
</feature>
<evidence type="ECO:0000256" key="12">
    <source>
        <dbReference type="RuleBase" id="RU003357"/>
    </source>
</evidence>
<evidence type="ECO:0000256" key="3">
    <source>
        <dbReference type="ARBA" id="ARBA00022452"/>
    </source>
</evidence>
<dbReference type="InterPro" id="IPR010101">
    <property type="entry name" value="B12_transptr_BtuB"/>
</dbReference>
<dbReference type="InterPro" id="IPR037066">
    <property type="entry name" value="Plug_dom_sf"/>
</dbReference>
<feature type="domain" description="TonB-dependent receptor plug" evidence="15">
    <location>
        <begin position="45"/>
        <end position="150"/>
    </location>
</feature>
<accession>A0A160N373</accession>
<keyword evidence="9 11" id="KW-0472">Membrane</keyword>
<evidence type="ECO:0000313" key="17">
    <source>
        <dbReference type="Proteomes" id="UP000077255"/>
    </source>
</evidence>
<keyword evidence="4 11" id="KW-0812">Transmembrane</keyword>
<dbReference type="Gene3D" id="2.40.170.20">
    <property type="entry name" value="TonB-dependent receptor, beta-barrel domain"/>
    <property type="match status" value="1"/>
</dbReference>
<evidence type="ECO:0000259" key="15">
    <source>
        <dbReference type="Pfam" id="PF07715"/>
    </source>
</evidence>
<dbReference type="GO" id="GO:0009279">
    <property type="term" value="C:cell outer membrane"/>
    <property type="evidence" value="ECO:0007669"/>
    <property type="project" value="UniProtKB-SubCell"/>
</dbReference>
<evidence type="ECO:0000256" key="5">
    <source>
        <dbReference type="ARBA" id="ARBA00022729"/>
    </source>
</evidence>
<organism evidence="16 17">
    <name type="scientific">Dyella thiooxydans</name>
    <dbReference type="NCBI Taxonomy" id="445710"/>
    <lineage>
        <taxon>Bacteria</taxon>
        <taxon>Pseudomonadati</taxon>
        <taxon>Pseudomonadota</taxon>
        <taxon>Gammaproteobacteria</taxon>
        <taxon>Lysobacterales</taxon>
        <taxon>Rhodanobacteraceae</taxon>
        <taxon>Dyella</taxon>
    </lineage>
</organism>
<evidence type="ECO:0000256" key="7">
    <source>
        <dbReference type="ARBA" id="ARBA00023077"/>
    </source>
</evidence>
<comment type="subcellular location">
    <subcellularLocation>
        <location evidence="1 11">Cell outer membrane</location>
        <topology evidence="1 11">Multi-pass membrane protein</topology>
    </subcellularLocation>
</comment>
<dbReference type="PANTHER" id="PTHR30069:SF53">
    <property type="entry name" value="COLICIN I RECEPTOR-RELATED"/>
    <property type="match status" value="1"/>
</dbReference>
<evidence type="ECO:0000256" key="2">
    <source>
        <dbReference type="ARBA" id="ARBA00022448"/>
    </source>
</evidence>
<keyword evidence="2 11" id="KW-0813">Transport</keyword>
<evidence type="ECO:0000259" key="14">
    <source>
        <dbReference type="Pfam" id="PF00593"/>
    </source>
</evidence>
<protein>
    <recommendedName>
        <fullName evidence="18">TonB-dependent vitamin B12 receptor</fullName>
    </recommendedName>
</protein>
<evidence type="ECO:0000313" key="16">
    <source>
        <dbReference type="EMBL" id="AND70300.1"/>
    </source>
</evidence>
<evidence type="ECO:0000256" key="4">
    <source>
        <dbReference type="ARBA" id="ARBA00022692"/>
    </source>
</evidence>
<dbReference type="Pfam" id="PF07715">
    <property type="entry name" value="Plug"/>
    <property type="match status" value="1"/>
</dbReference>
<dbReference type="InterPro" id="IPR000531">
    <property type="entry name" value="Beta-barrel_TonB"/>
</dbReference>
<dbReference type="PROSITE" id="PS52016">
    <property type="entry name" value="TONB_DEPENDENT_REC_3"/>
    <property type="match status" value="1"/>
</dbReference>
<keyword evidence="6" id="KW-0406">Ion transport</keyword>
<evidence type="ECO:0000256" key="1">
    <source>
        <dbReference type="ARBA" id="ARBA00004571"/>
    </source>
</evidence>
<gene>
    <name evidence="16" type="ORF">ATSB10_28460</name>
</gene>
<dbReference type="PATRIC" id="fig|445710.3.peg.2842"/>
<keyword evidence="7 12" id="KW-0798">TonB box</keyword>
<dbReference type="AlphaFoldDB" id="A0A160N373"/>
<evidence type="ECO:0000256" key="8">
    <source>
        <dbReference type="ARBA" id="ARBA00023114"/>
    </source>
</evidence>
<dbReference type="Gene3D" id="2.170.130.10">
    <property type="entry name" value="TonB-dependent receptor, plug domain"/>
    <property type="match status" value="1"/>
</dbReference>
<keyword evidence="17" id="KW-1185">Reference proteome</keyword>
<dbReference type="EMBL" id="CP014841">
    <property type="protein sequence ID" value="AND70300.1"/>
    <property type="molecule type" value="Genomic_DNA"/>
</dbReference>
<dbReference type="STRING" id="445710.ATSB10_28460"/>
<dbReference type="InterPro" id="IPR012910">
    <property type="entry name" value="Plug_dom"/>
</dbReference>
<dbReference type="InterPro" id="IPR036942">
    <property type="entry name" value="Beta-barrel_TonB_sf"/>
</dbReference>
<keyword evidence="8" id="KW-0626">Porin</keyword>